<accession>A0A7W3WIM7</accession>
<dbReference type="AlphaFoldDB" id="A0A7W3WIM7"/>
<evidence type="ECO:0000256" key="1">
    <source>
        <dbReference type="SAM" id="MobiDB-lite"/>
    </source>
</evidence>
<evidence type="ECO:0000313" key="2">
    <source>
        <dbReference type="EMBL" id="MBB1252890.1"/>
    </source>
</evidence>
<proteinExistence type="predicted"/>
<dbReference type="InterPro" id="IPR039470">
    <property type="entry name" value="Nuc_deoxyri_tr2"/>
</dbReference>
<dbReference type="EMBL" id="JABJWZ010000031">
    <property type="protein sequence ID" value="MBB1252890.1"/>
    <property type="molecule type" value="Genomic_DNA"/>
</dbReference>
<name>A0A7W3WIM7_9ACTN</name>
<feature type="compositionally biased region" description="Basic and acidic residues" evidence="1">
    <location>
        <begin position="10"/>
        <end position="20"/>
    </location>
</feature>
<evidence type="ECO:0000313" key="3">
    <source>
        <dbReference type="Proteomes" id="UP000525686"/>
    </source>
</evidence>
<sequence>MPWTPQQEAAKAKAEQDAEPADKVNVVYAREDIPTGTSAVFLAGPTPRAGDGVESWRPAAIAELAARWTGDKPLTVLTPESRGGKRAKHYDDQVGWETAARRRADAILYWIPRDLKTLPGFTTNVEFGLDVSTGRAVLGAPPDCPNPERNRYLVYVAHRYGVPVCDSLDDTVTAALALVARTHTTEDTL</sequence>
<organism evidence="2 3">
    <name type="scientific">Streptomyces alkaliterrae</name>
    <dbReference type="NCBI Taxonomy" id="2213162"/>
    <lineage>
        <taxon>Bacteria</taxon>
        <taxon>Bacillati</taxon>
        <taxon>Actinomycetota</taxon>
        <taxon>Actinomycetes</taxon>
        <taxon>Kitasatosporales</taxon>
        <taxon>Streptomycetaceae</taxon>
        <taxon>Streptomyces</taxon>
    </lineage>
</organism>
<reference evidence="3" key="1">
    <citation type="submission" date="2020-05" db="EMBL/GenBank/DDBJ databases">
        <title>Classification of alakaliphilic streptomycetes isolated from an alkaline soil next to Lonar Crater, India and a proposal for the recognition of Streptomyces alkaliterrae sp. nov.</title>
        <authorList>
            <person name="Golinska P."/>
        </authorList>
    </citation>
    <scope>NUCLEOTIDE SEQUENCE [LARGE SCALE GENOMIC DNA]</scope>
    <source>
        <strain evidence="3">OF3</strain>
    </source>
</reference>
<dbReference type="GO" id="GO:0016740">
    <property type="term" value="F:transferase activity"/>
    <property type="evidence" value="ECO:0007669"/>
    <property type="project" value="UniProtKB-KW"/>
</dbReference>
<keyword evidence="2" id="KW-0808">Transferase</keyword>
<dbReference type="Proteomes" id="UP000525686">
    <property type="component" value="Unassembled WGS sequence"/>
</dbReference>
<dbReference type="Gene3D" id="3.40.50.450">
    <property type="match status" value="1"/>
</dbReference>
<feature type="region of interest" description="Disordered" evidence="1">
    <location>
        <begin position="1"/>
        <end position="20"/>
    </location>
</feature>
<dbReference type="Pfam" id="PF15891">
    <property type="entry name" value="Nuc_deoxyri_tr2"/>
    <property type="match status" value="1"/>
</dbReference>
<comment type="caution">
    <text evidence="2">The sequence shown here is derived from an EMBL/GenBank/DDBJ whole genome shotgun (WGS) entry which is preliminary data.</text>
</comment>
<protein>
    <submittedName>
        <fullName evidence="2">Nucleoside 2-deoxyribosyltransferase domain-containing protein</fullName>
    </submittedName>
</protein>
<gene>
    <name evidence="2" type="ORF">H3146_05850</name>
</gene>